<dbReference type="EMBL" id="JAMFTS010000004">
    <property type="protein sequence ID" value="KAJ4757189.1"/>
    <property type="molecule type" value="Genomic_DNA"/>
</dbReference>
<organism evidence="2 3">
    <name type="scientific">Rhynchospora pubera</name>
    <dbReference type="NCBI Taxonomy" id="906938"/>
    <lineage>
        <taxon>Eukaryota</taxon>
        <taxon>Viridiplantae</taxon>
        <taxon>Streptophyta</taxon>
        <taxon>Embryophyta</taxon>
        <taxon>Tracheophyta</taxon>
        <taxon>Spermatophyta</taxon>
        <taxon>Magnoliopsida</taxon>
        <taxon>Liliopsida</taxon>
        <taxon>Poales</taxon>
        <taxon>Cyperaceae</taxon>
        <taxon>Cyperoideae</taxon>
        <taxon>Rhynchosporeae</taxon>
        <taxon>Rhynchospora</taxon>
    </lineage>
</organism>
<dbReference type="InterPro" id="IPR026960">
    <property type="entry name" value="RVT-Znf"/>
</dbReference>
<reference evidence="2" key="1">
    <citation type="submission" date="2022-08" db="EMBL/GenBank/DDBJ databases">
        <authorList>
            <person name="Marques A."/>
        </authorList>
    </citation>
    <scope>NUCLEOTIDE SEQUENCE</scope>
    <source>
        <strain evidence="2">RhyPub2mFocal</strain>
        <tissue evidence="2">Leaves</tissue>
    </source>
</reference>
<dbReference type="Proteomes" id="UP001140206">
    <property type="component" value="Chromosome 4"/>
</dbReference>
<dbReference type="AlphaFoldDB" id="A0AAV8CNJ9"/>
<evidence type="ECO:0000313" key="2">
    <source>
        <dbReference type="EMBL" id="KAJ4757189.1"/>
    </source>
</evidence>
<keyword evidence="3" id="KW-1185">Reference proteome</keyword>
<dbReference type="Pfam" id="PF13966">
    <property type="entry name" value="zf-RVT"/>
    <property type="match status" value="1"/>
</dbReference>
<name>A0AAV8CNJ9_9POAL</name>
<protein>
    <recommendedName>
        <fullName evidence="1">Reverse transcriptase zinc-binding domain-containing protein</fullName>
    </recommendedName>
</protein>
<feature type="domain" description="Reverse transcriptase zinc-binding" evidence="1">
    <location>
        <begin position="30"/>
        <end position="115"/>
    </location>
</feature>
<evidence type="ECO:0000313" key="3">
    <source>
        <dbReference type="Proteomes" id="UP001140206"/>
    </source>
</evidence>
<proteinExistence type="predicted"/>
<accession>A0AAV8CNJ9</accession>
<evidence type="ECO:0000259" key="1">
    <source>
        <dbReference type="Pfam" id="PF13966"/>
    </source>
</evidence>
<sequence length="197" mass="22375">MSFILEGATNLQFAEGTDKIFWKWSADGTFSSTKTYKLMASIGKIKTPVLWNWKLRLPPKIKLFSLLLLQGKLLTQQALLRRNIQIHTGCSLCSESLVEDSLHLFFTCTYSTRLWQLVGNLTGLAFPVISDTVLQTVLNTESSLSGPGKDKMLAYMFTTLWSLWNERNNRRSRDEAKPVHVLAKSIQEDGALFFKHS</sequence>
<comment type="caution">
    <text evidence="2">The sequence shown here is derived from an EMBL/GenBank/DDBJ whole genome shotgun (WGS) entry which is preliminary data.</text>
</comment>
<gene>
    <name evidence="2" type="ORF">LUZ62_067564</name>
</gene>